<sequence length="314" mass="34622">MKNFKLLITSHSFGSCEKEVFTELENAGISYNLIKSNTILKENDLIDVIGDYDAVIVGADIISEKVIDAAKNLKIISKHGVGLDNIDLEAAKKNDIKVTAAKGSNSLAVAELAVSMMTALARNITQSTDEIKKGIWNRKKGTELSGRTLGVVGTGAIGKKVIELLYGYHMNILAYDLYQDNKFIDSHNGRYVSLDDLCRESDFITLHLPLMKDTENLIDERRFSLMKDGVFLVNAARGGLVDEAALYKFLQSGKLAGAAIDTFAEEPPDKDSPLLKLNNLICTPHIGAYTYDAINKMSKYSAKSVIEFKKQLYK</sequence>
<evidence type="ECO:0000256" key="3">
    <source>
        <dbReference type="ARBA" id="ARBA00013001"/>
    </source>
</evidence>
<proteinExistence type="inferred from homology"/>
<dbReference type="InterPro" id="IPR006139">
    <property type="entry name" value="D-isomer_2_OHA_DH_cat_dom"/>
</dbReference>
<dbReference type="GO" id="GO:0051287">
    <property type="term" value="F:NAD binding"/>
    <property type="evidence" value="ECO:0007669"/>
    <property type="project" value="InterPro"/>
</dbReference>
<keyword evidence="13" id="KW-1185">Reference proteome</keyword>
<gene>
    <name evidence="12" type="ORF">EQM13_02335</name>
</gene>
<comment type="function">
    <text evidence="1">Catalyzes the reversible oxidation of 3-phospho-D-glycerate to 3-phosphonooxypyruvate, the first step of the phosphorylated L-serine biosynthesis pathway. Also catalyzes the reversible oxidation of 2-hydroxyglutarate to 2-oxoglutarate.</text>
</comment>
<evidence type="ECO:0000256" key="6">
    <source>
        <dbReference type="ARBA" id="ARBA00023027"/>
    </source>
</evidence>
<dbReference type="CDD" id="cd12172">
    <property type="entry name" value="PGDH_like_2"/>
    <property type="match status" value="1"/>
</dbReference>
<dbReference type="PROSITE" id="PS51257">
    <property type="entry name" value="PROKAR_LIPOPROTEIN"/>
    <property type="match status" value="1"/>
</dbReference>
<evidence type="ECO:0000259" key="11">
    <source>
        <dbReference type="Pfam" id="PF02826"/>
    </source>
</evidence>
<evidence type="ECO:0000256" key="2">
    <source>
        <dbReference type="ARBA" id="ARBA00005854"/>
    </source>
</evidence>
<comment type="catalytic activity">
    <reaction evidence="8">
        <text>(R)-2-hydroxyglutarate + NAD(+) = 2-oxoglutarate + NADH + H(+)</text>
        <dbReference type="Rhea" id="RHEA:49612"/>
        <dbReference type="ChEBI" id="CHEBI:15378"/>
        <dbReference type="ChEBI" id="CHEBI:15801"/>
        <dbReference type="ChEBI" id="CHEBI:16810"/>
        <dbReference type="ChEBI" id="CHEBI:57540"/>
        <dbReference type="ChEBI" id="CHEBI:57945"/>
        <dbReference type="EC" id="1.1.1.399"/>
    </reaction>
</comment>
<dbReference type="Proteomes" id="UP000287969">
    <property type="component" value="Chromosome"/>
</dbReference>
<comment type="similarity">
    <text evidence="2 9">Belongs to the D-isomer specific 2-hydroxyacid dehydrogenase family.</text>
</comment>
<name>A0A410Q945_9FIRM</name>
<protein>
    <recommendedName>
        <fullName evidence="7">2-oxoglutarate reductase</fullName>
        <ecNumber evidence="3">1.1.1.399</ecNumber>
    </recommendedName>
    <alternativeName>
        <fullName evidence="7">2-oxoglutarate reductase</fullName>
    </alternativeName>
</protein>
<feature type="domain" description="D-isomer specific 2-hydroxyacid dehydrogenase catalytic" evidence="10">
    <location>
        <begin position="35"/>
        <end position="310"/>
    </location>
</feature>
<keyword evidence="5 9" id="KW-0560">Oxidoreductase</keyword>
<dbReference type="InterPro" id="IPR029753">
    <property type="entry name" value="D-isomer_DH_CS"/>
</dbReference>
<evidence type="ECO:0000256" key="9">
    <source>
        <dbReference type="RuleBase" id="RU003719"/>
    </source>
</evidence>
<dbReference type="PANTHER" id="PTHR42789:SF1">
    <property type="entry name" value="D-ISOMER SPECIFIC 2-HYDROXYACID DEHYDROGENASE FAMILY PROTEIN (AFU_ORTHOLOGUE AFUA_6G10090)"/>
    <property type="match status" value="1"/>
</dbReference>
<keyword evidence="6" id="KW-0520">NAD</keyword>
<dbReference type="InterPro" id="IPR029752">
    <property type="entry name" value="D-isomer_DH_CS1"/>
</dbReference>
<dbReference type="AlphaFoldDB" id="A0A410Q945"/>
<dbReference type="RefSeq" id="WP_071139807.1">
    <property type="nucleotide sequence ID" value="NZ_CP035282.1"/>
</dbReference>
<evidence type="ECO:0000313" key="12">
    <source>
        <dbReference type="EMBL" id="QAT60491.1"/>
    </source>
</evidence>
<dbReference type="OrthoDB" id="9805416at2"/>
<evidence type="ECO:0000256" key="5">
    <source>
        <dbReference type="ARBA" id="ARBA00023002"/>
    </source>
</evidence>
<dbReference type="EC" id="1.1.1.399" evidence="3"/>
<accession>A0A410Q945</accession>
<evidence type="ECO:0000256" key="1">
    <source>
        <dbReference type="ARBA" id="ARBA00003800"/>
    </source>
</evidence>
<dbReference type="PANTHER" id="PTHR42789">
    <property type="entry name" value="D-ISOMER SPECIFIC 2-HYDROXYACID DEHYDROGENASE FAMILY PROTEIN (AFU_ORTHOLOGUE AFUA_6G10090)"/>
    <property type="match status" value="1"/>
</dbReference>
<reference evidence="13" key="1">
    <citation type="submission" date="2019-01" db="EMBL/GenBank/DDBJ databases">
        <title>Draft genomes of a novel of Sporanaerobacter strains.</title>
        <authorList>
            <person name="Ma S."/>
        </authorList>
    </citation>
    <scope>NUCLEOTIDE SEQUENCE [LARGE SCALE GENOMIC DNA]</scope>
    <source>
        <strain evidence="13">NJN-17</strain>
    </source>
</reference>
<evidence type="ECO:0000256" key="8">
    <source>
        <dbReference type="ARBA" id="ARBA00048126"/>
    </source>
</evidence>
<dbReference type="SUPFAM" id="SSF51735">
    <property type="entry name" value="NAD(P)-binding Rossmann-fold domains"/>
    <property type="match status" value="1"/>
</dbReference>
<dbReference type="InterPro" id="IPR050857">
    <property type="entry name" value="D-2-hydroxyacid_DH"/>
</dbReference>
<dbReference type="InterPro" id="IPR036291">
    <property type="entry name" value="NAD(P)-bd_dom_sf"/>
</dbReference>
<dbReference type="InterPro" id="IPR006140">
    <property type="entry name" value="D-isomer_DH_NAD-bd"/>
</dbReference>
<dbReference type="EMBL" id="CP035282">
    <property type="protein sequence ID" value="QAT60491.1"/>
    <property type="molecule type" value="Genomic_DNA"/>
</dbReference>
<dbReference type="GO" id="GO:0016616">
    <property type="term" value="F:oxidoreductase activity, acting on the CH-OH group of donors, NAD or NADP as acceptor"/>
    <property type="evidence" value="ECO:0007669"/>
    <property type="project" value="InterPro"/>
</dbReference>
<organism evidence="12 13">
    <name type="scientific">Acidilutibacter cellobiosedens</name>
    <dbReference type="NCBI Taxonomy" id="2507161"/>
    <lineage>
        <taxon>Bacteria</taxon>
        <taxon>Bacillati</taxon>
        <taxon>Bacillota</taxon>
        <taxon>Tissierellia</taxon>
        <taxon>Tissierellales</taxon>
        <taxon>Acidilutibacteraceae</taxon>
        <taxon>Acidilutibacter</taxon>
    </lineage>
</organism>
<dbReference type="PROSITE" id="PS00671">
    <property type="entry name" value="D_2_HYDROXYACID_DH_3"/>
    <property type="match status" value="1"/>
</dbReference>
<dbReference type="Gene3D" id="3.40.50.720">
    <property type="entry name" value="NAD(P)-binding Rossmann-like Domain"/>
    <property type="match status" value="2"/>
</dbReference>
<dbReference type="FunFam" id="3.40.50.720:FF:000021">
    <property type="entry name" value="D-3-phosphoglycerate dehydrogenase"/>
    <property type="match status" value="1"/>
</dbReference>
<dbReference type="PROSITE" id="PS00065">
    <property type="entry name" value="D_2_HYDROXYACID_DH_1"/>
    <property type="match status" value="1"/>
</dbReference>
<evidence type="ECO:0000259" key="10">
    <source>
        <dbReference type="Pfam" id="PF00389"/>
    </source>
</evidence>
<dbReference type="KEGG" id="spoa:EQM13_02335"/>
<dbReference type="Pfam" id="PF02826">
    <property type="entry name" value="2-Hacid_dh_C"/>
    <property type="match status" value="1"/>
</dbReference>
<evidence type="ECO:0000313" key="13">
    <source>
        <dbReference type="Proteomes" id="UP000287969"/>
    </source>
</evidence>
<dbReference type="PROSITE" id="PS00670">
    <property type="entry name" value="D_2_HYDROXYACID_DH_2"/>
    <property type="match status" value="1"/>
</dbReference>
<keyword evidence="4" id="KW-0028">Amino-acid biosynthesis</keyword>
<evidence type="ECO:0000256" key="7">
    <source>
        <dbReference type="ARBA" id="ARBA00030455"/>
    </source>
</evidence>
<evidence type="ECO:0000256" key="4">
    <source>
        <dbReference type="ARBA" id="ARBA00022605"/>
    </source>
</evidence>
<dbReference type="GO" id="GO:0008652">
    <property type="term" value="P:amino acid biosynthetic process"/>
    <property type="evidence" value="ECO:0007669"/>
    <property type="project" value="UniProtKB-KW"/>
</dbReference>
<dbReference type="Pfam" id="PF00389">
    <property type="entry name" value="2-Hacid_dh"/>
    <property type="match status" value="1"/>
</dbReference>
<feature type="domain" description="D-isomer specific 2-hydroxyacid dehydrogenase NAD-binding" evidence="11">
    <location>
        <begin position="114"/>
        <end position="287"/>
    </location>
</feature>
<dbReference type="SUPFAM" id="SSF52283">
    <property type="entry name" value="Formate/glycerate dehydrogenase catalytic domain-like"/>
    <property type="match status" value="1"/>
</dbReference>